<dbReference type="GO" id="GO:0046872">
    <property type="term" value="F:metal ion binding"/>
    <property type="evidence" value="ECO:0007669"/>
    <property type="project" value="InterPro"/>
</dbReference>
<dbReference type="SUPFAM" id="SSF56300">
    <property type="entry name" value="Metallo-dependent phosphatases"/>
    <property type="match status" value="1"/>
</dbReference>
<dbReference type="GO" id="GO:0009166">
    <property type="term" value="P:nucleotide catabolic process"/>
    <property type="evidence" value="ECO:0007669"/>
    <property type="project" value="InterPro"/>
</dbReference>
<dbReference type="Proteomes" id="UP001198983">
    <property type="component" value="Chromosome"/>
</dbReference>
<dbReference type="PROSITE" id="PS00785">
    <property type="entry name" value="5_NUCLEOTIDASE_1"/>
    <property type="match status" value="1"/>
</dbReference>
<organism evidence="3 4">
    <name type="scientific">Terrisporobacter hibernicus</name>
    <dbReference type="NCBI Taxonomy" id="2813371"/>
    <lineage>
        <taxon>Bacteria</taxon>
        <taxon>Bacillati</taxon>
        <taxon>Bacillota</taxon>
        <taxon>Clostridia</taxon>
        <taxon>Peptostreptococcales</taxon>
        <taxon>Peptostreptococcaceae</taxon>
        <taxon>Terrisporobacter</taxon>
    </lineage>
</organism>
<feature type="domain" description="Calcineurin-like phosphoesterase" evidence="2">
    <location>
        <begin position="32"/>
        <end position="261"/>
    </location>
</feature>
<dbReference type="Gene3D" id="3.60.21.10">
    <property type="match status" value="1"/>
</dbReference>
<dbReference type="RefSeq" id="WP_148556463.1">
    <property type="nucleotide sequence ID" value="NZ_CP081135.1"/>
</dbReference>
<dbReference type="InterPro" id="IPR029052">
    <property type="entry name" value="Metallo-depent_PP-like"/>
</dbReference>
<dbReference type="KEGG" id="tem:JW646_15975"/>
<evidence type="ECO:0000259" key="2">
    <source>
        <dbReference type="Pfam" id="PF00149"/>
    </source>
</evidence>
<reference evidence="3 4" key="1">
    <citation type="journal article" date="2023" name="Int. J. Syst. Evol. Microbiol.">
        <title>Terrisporobacter hibernicus sp. nov., isolated from bovine faeces in Northern Ireland.</title>
        <authorList>
            <person name="Mitchell M."/>
            <person name="Nguyen S.V."/>
            <person name="Connor M."/>
            <person name="Fairley D.J."/>
            <person name="Donoghue O."/>
            <person name="Marshall H."/>
            <person name="Koolman L."/>
            <person name="McMullan G."/>
            <person name="Schaffer K.E."/>
            <person name="McGrath J.W."/>
            <person name="Fanning S."/>
        </authorList>
    </citation>
    <scope>NUCLEOTIDE SEQUENCE [LARGE SCALE GENOMIC DNA]</scope>
    <source>
        <strain evidence="3 4">MCA3</strain>
    </source>
</reference>
<accession>A0AAX2ZFE9</accession>
<keyword evidence="1" id="KW-0547">Nucleotide-binding</keyword>
<proteinExistence type="inferred from homology"/>
<comment type="similarity">
    <text evidence="1">Belongs to the 5'-nucleotidase family.</text>
</comment>
<feature type="chain" id="PRO_5043105948" evidence="1">
    <location>
        <begin position="27"/>
        <end position="464"/>
    </location>
</feature>
<dbReference type="PRINTS" id="PR01607">
    <property type="entry name" value="APYRASEFAMLY"/>
</dbReference>
<keyword evidence="1" id="KW-0732">Signal</keyword>
<dbReference type="InterPro" id="IPR004843">
    <property type="entry name" value="Calcineurin-like_PHP"/>
</dbReference>
<evidence type="ECO:0000256" key="1">
    <source>
        <dbReference type="RuleBase" id="RU362119"/>
    </source>
</evidence>
<dbReference type="AlphaFoldDB" id="A0AAX2ZFE9"/>
<dbReference type="PANTHER" id="PTHR11575:SF6">
    <property type="entry name" value="2',3'-CYCLIC-NUCLEOTIDE 2'-PHOSPHODIESTERASE_3'-NUCLEOTIDASE"/>
    <property type="match status" value="1"/>
</dbReference>
<dbReference type="InterPro" id="IPR006179">
    <property type="entry name" value="5_nucleotidase/apyrase"/>
</dbReference>
<sequence length="464" mass="52415">MNRNVIKIITISIALLSLFLAGCSSTKTVDINILATTDLHGVLPYEMVDFIKEDKAKYSNTVVVDAGDFYDKEYGTSGDMLKYFEGESEANIPLAKEMKEAGFDTVTLGNHEFISKDKKGLDSLVSDFEKQGISVLSANTYNKNGESYVKPYIIKKLGVDDKTIKVGILGLSLKEVGEDTDKSMELKDQQGYEGKLYMNDLVKDGQKWVDIMKEKEKPDVIIAVVHSGERPKKPKHPGNKIQDLAQNVSGIDVIVCGHNHVQIKQNDYKNKDKDTVIVTEPGKHGECISKINIKLKESKSGWDVLHKSSDIIQLDESKKNLNDLFENYVSMLSSLSELINEGKEGKVISLDKQLSIKWDKMYIFKPNTPREEIYEKVGYKFLKITEIDDANQIVLMNKGKVVYYSHMGEVKKNNLPFVFNIDNDEFDKNVFTINYGENDDFKVLGGEKNFYTGSKIVELAYQEK</sequence>
<dbReference type="GO" id="GO:0016788">
    <property type="term" value="F:hydrolase activity, acting on ester bonds"/>
    <property type="evidence" value="ECO:0007669"/>
    <property type="project" value="InterPro"/>
</dbReference>
<evidence type="ECO:0000313" key="3">
    <source>
        <dbReference type="EMBL" id="UEL47112.1"/>
    </source>
</evidence>
<feature type="signal peptide" evidence="1">
    <location>
        <begin position="1"/>
        <end position="26"/>
    </location>
</feature>
<protein>
    <submittedName>
        <fullName evidence="3">Metallophosphoesterase</fullName>
    </submittedName>
</protein>
<dbReference type="EMBL" id="CP081135">
    <property type="protein sequence ID" value="UEL47112.1"/>
    <property type="molecule type" value="Genomic_DNA"/>
</dbReference>
<dbReference type="Pfam" id="PF00149">
    <property type="entry name" value="Metallophos"/>
    <property type="match status" value="1"/>
</dbReference>
<dbReference type="GO" id="GO:0000166">
    <property type="term" value="F:nucleotide binding"/>
    <property type="evidence" value="ECO:0007669"/>
    <property type="project" value="UniProtKB-KW"/>
</dbReference>
<dbReference type="InterPro" id="IPR006146">
    <property type="entry name" value="5'-Nucleotdase_CS"/>
</dbReference>
<keyword evidence="4" id="KW-1185">Reference proteome</keyword>
<keyword evidence="1" id="KW-0378">Hydrolase</keyword>
<evidence type="ECO:0000313" key="4">
    <source>
        <dbReference type="Proteomes" id="UP001198983"/>
    </source>
</evidence>
<dbReference type="PANTHER" id="PTHR11575">
    <property type="entry name" value="5'-NUCLEOTIDASE-RELATED"/>
    <property type="match status" value="1"/>
</dbReference>
<name>A0AAX2ZFE9_9FIRM</name>
<dbReference type="GO" id="GO:0030288">
    <property type="term" value="C:outer membrane-bounded periplasmic space"/>
    <property type="evidence" value="ECO:0007669"/>
    <property type="project" value="TreeGrafter"/>
</dbReference>
<dbReference type="PROSITE" id="PS51257">
    <property type="entry name" value="PROKAR_LIPOPROTEIN"/>
    <property type="match status" value="1"/>
</dbReference>
<gene>
    <name evidence="3" type="ORF">JW646_15975</name>
</gene>